<name>A0A9R1XXS3_LACSA</name>
<comment type="caution">
    <text evidence="2">The sequence shown here is derived from an EMBL/GenBank/DDBJ whole genome shotgun (WGS) entry which is preliminary data.</text>
</comment>
<dbReference type="Proteomes" id="UP000235145">
    <property type="component" value="Unassembled WGS sequence"/>
</dbReference>
<dbReference type="PANTHER" id="PTHR33116">
    <property type="entry name" value="REVERSE TRANSCRIPTASE ZINC-BINDING DOMAIN-CONTAINING PROTEIN-RELATED-RELATED"/>
    <property type="match status" value="1"/>
</dbReference>
<reference evidence="2 3" key="1">
    <citation type="journal article" date="2017" name="Nat. Commun.">
        <title>Genome assembly with in vitro proximity ligation data and whole-genome triplication in lettuce.</title>
        <authorList>
            <person name="Reyes-Chin-Wo S."/>
            <person name="Wang Z."/>
            <person name="Yang X."/>
            <person name="Kozik A."/>
            <person name="Arikit S."/>
            <person name="Song C."/>
            <person name="Xia L."/>
            <person name="Froenicke L."/>
            <person name="Lavelle D.O."/>
            <person name="Truco M.J."/>
            <person name="Xia R."/>
            <person name="Zhu S."/>
            <person name="Xu C."/>
            <person name="Xu H."/>
            <person name="Xu X."/>
            <person name="Cox K."/>
            <person name="Korf I."/>
            <person name="Meyers B.C."/>
            <person name="Michelmore R.W."/>
        </authorList>
    </citation>
    <scope>NUCLEOTIDE SEQUENCE [LARGE SCALE GENOMIC DNA]</scope>
    <source>
        <strain evidence="3">cv. Salinas</strain>
        <tissue evidence="2">Seedlings</tissue>
    </source>
</reference>
<gene>
    <name evidence="2" type="ORF">LSAT_V11C100028020</name>
</gene>
<organism evidence="2 3">
    <name type="scientific">Lactuca sativa</name>
    <name type="common">Garden lettuce</name>
    <dbReference type="NCBI Taxonomy" id="4236"/>
    <lineage>
        <taxon>Eukaryota</taxon>
        <taxon>Viridiplantae</taxon>
        <taxon>Streptophyta</taxon>
        <taxon>Embryophyta</taxon>
        <taxon>Tracheophyta</taxon>
        <taxon>Spermatophyta</taxon>
        <taxon>Magnoliopsida</taxon>
        <taxon>eudicotyledons</taxon>
        <taxon>Gunneridae</taxon>
        <taxon>Pentapetalae</taxon>
        <taxon>asterids</taxon>
        <taxon>campanulids</taxon>
        <taxon>Asterales</taxon>
        <taxon>Asteraceae</taxon>
        <taxon>Cichorioideae</taxon>
        <taxon>Cichorieae</taxon>
        <taxon>Lactucinae</taxon>
        <taxon>Lactuca</taxon>
    </lineage>
</organism>
<dbReference type="EMBL" id="NBSK02000001">
    <property type="protein sequence ID" value="KAJ0225332.1"/>
    <property type="molecule type" value="Genomic_DNA"/>
</dbReference>
<proteinExistence type="predicted"/>
<accession>A0A9R1XXS3</accession>
<protein>
    <recommendedName>
        <fullName evidence="1">Reverse transcriptase zinc-binding domain-containing protein</fullName>
    </recommendedName>
</protein>
<feature type="domain" description="Reverse transcriptase zinc-binding" evidence="1">
    <location>
        <begin position="165"/>
        <end position="231"/>
    </location>
</feature>
<dbReference type="Pfam" id="PF13966">
    <property type="entry name" value="zf-RVT"/>
    <property type="match status" value="1"/>
</dbReference>
<evidence type="ECO:0000313" key="2">
    <source>
        <dbReference type="EMBL" id="KAJ0225332.1"/>
    </source>
</evidence>
<sequence>MLLRWNKVVTSIHNLASRRAYNLSNNFILGVWNNIARVKSELVKRDIPMSAIIRRTINYREETLFWSDDWLGNGPLKLRFPKLYTLESQKKCKISDHIYDGGFSWSWSRQPLSQQVNRLIQAIGSTWLNSSKEYSQTCDLASNDCFVVDVGRRRLKTTLSGSGNCSFGWLKETPIKVSCFVWRAIQNCIPSALSLNHRGINTDLVTCGECNTDEESADHIICGCSFARFTWEWIFIWCFILLPYFDKTGEVLEFATVWGNCPKKKKVLLGICYGTIWSLWQARNGIIFNQNQITPEKAVDIIKSSVFIWFKRRSNGGIYNWVDWCKSPS</sequence>
<evidence type="ECO:0000259" key="1">
    <source>
        <dbReference type="Pfam" id="PF13966"/>
    </source>
</evidence>
<keyword evidence="3" id="KW-1185">Reference proteome</keyword>
<dbReference type="AlphaFoldDB" id="A0A9R1XXS3"/>
<evidence type="ECO:0000313" key="3">
    <source>
        <dbReference type="Proteomes" id="UP000235145"/>
    </source>
</evidence>
<dbReference type="InterPro" id="IPR026960">
    <property type="entry name" value="RVT-Znf"/>
</dbReference>
<dbReference type="PANTHER" id="PTHR33116:SF79">
    <property type="entry name" value="REVERSE TRANSCRIPTASE DOMAIN, ZINC FINGER, CCHC-TYPE-RELATED"/>
    <property type="match status" value="1"/>
</dbReference>